<keyword evidence="2" id="KW-0812">Transmembrane</keyword>
<feature type="compositionally biased region" description="Polar residues" evidence="1">
    <location>
        <begin position="119"/>
        <end position="130"/>
    </location>
</feature>
<keyword evidence="2" id="KW-0472">Membrane</keyword>
<dbReference type="STRING" id="1489064.WH96_13840"/>
<dbReference type="InterPro" id="IPR007486">
    <property type="entry name" value="YebE"/>
</dbReference>
<comment type="caution">
    <text evidence="3">The sequence shown here is derived from an EMBL/GenBank/DDBJ whole genome shotgun (WGS) entry which is preliminary data.</text>
</comment>
<dbReference type="Gene3D" id="1.10.3680.10">
    <property type="entry name" value="TerB-like"/>
    <property type="match status" value="1"/>
</dbReference>
<feature type="transmembrane region" description="Helical" evidence="2">
    <location>
        <begin position="39"/>
        <end position="57"/>
    </location>
</feature>
<evidence type="ECO:0000256" key="2">
    <source>
        <dbReference type="SAM" id="Phobius"/>
    </source>
</evidence>
<organism evidence="3 4">
    <name type="scientific">Kiloniella spongiae</name>
    <dbReference type="NCBI Taxonomy" id="1489064"/>
    <lineage>
        <taxon>Bacteria</taxon>
        <taxon>Pseudomonadati</taxon>
        <taxon>Pseudomonadota</taxon>
        <taxon>Alphaproteobacteria</taxon>
        <taxon>Rhodospirillales</taxon>
        <taxon>Kiloniellaceae</taxon>
        <taxon>Kiloniella</taxon>
    </lineage>
</organism>
<feature type="region of interest" description="Disordered" evidence="1">
    <location>
        <begin position="93"/>
        <end position="136"/>
    </location>
</feature>
<dbReference type="CDD" id="cd07178">
    <property type="entry name" value="terB_like_YebE"/>
    <property type="match status" value="1"/>
</dbReference>
<feature type="compositionally biased region" description="Low complexity" evidence="1">
    <location>
        <begin position="96"/>
        <end position="107"/>
    </location>
</feature>
<dbReference type="Proteomes" id="UP000035444">
    <property type="component" value="Unassembled WGS sequence"/>
</dbReference>
<dbReference type="SUPFAM" id="SSF158682">
    <property type="entry name" value="TerB-like"/>
    <property type="match status" value="1"/>
</dbReference>
<evidence type="ECO:0000313" key="4">
    <source>
        <dbReference type="Proteomes" id="UP000035444"/>
    </source>
</evidence>
<dbReference type="RefSeq" id="WP_047764787.1">
    <property type="nucleotide sequence ID" value="NZ_LAQL01000008.1"/>
</dbReference>
<evidence type="ECO:0000256" key="1">
    <source>
        <dbReference type="SAM" id="MobiDB-lite"/>
    </source>
</evidence>
<dbReference type="Pfam" id="PF04391">
    <property type="entry name" value="DUF533"/>
    <property type="match status" value="1"/>
</dbReference>
<name>A0A0H2MDF3_9PROT</name>
<reference evidence="3 4" key="1">
    <citation type="submission" date="2015-03" db="EMBL/GenBank/DDBJ databases">
        <title>Genome Sequence of Kiloniella spongiae MEBiC09566, isolated from a marine sponge.</title>
        <authorList>
            <person name="Shao Z."/>
            <person name="Wang L."/>
            <person name="Li X."/>
        </authorList>
    </citation>
    <scope>NUCLEOTIDE SEQUENCE [LARGE SCALE GENOMIC DNA]</scope>
    <source>
        <strain evidence="3 4">MEBiC09566</strain>
    </source>
</reference>
<keyword evidence="4" id="KW-1185">Reference proteome</keyword>
<dbReference type="AlphaFoldDB" id="A0A0H2MDF3"/>
<dbReference type="InterPro" id="IPR029024">
    <property type="entry name" value="TerB-like"/>
</dbReference>
<evidence type="ECO:0000313" key="3">
    <source>
        <dbReference type="EMBL" id="KLN60256.1"/>
    </source>
</evidence>
<dbReference type="EMBL" id="LAQL01000008">
    <property type="protein sequence ID" value="KLN60256.1"/>
    <property type="molecule type" value="Genomic_DNA"/>
</dbReference>
<accession>A0A0H2MDF3</accession>
<sequence>MFNASKLINEVLGAAGGNTGGTGGGSAMQKGKEYLSNNAGGLAGGAVAGGLAGYMMGSKKGRKMAKKTVQYGGLALVAGLAYKAYSDWQGNKNAAPQQGMGQGQVPGHTQGHAQGHAQGHSTHTPPQQYTAHQAPQQAAIVPPVPKDSAFAVEAETETANSFGAALVSAMIAAAKADGQIDSAEQDAIFAKIDELGLSNDEKAFLMDQLRRPLDIDSLVALAQNKEQAVELYVASLMAIEVDDPAEQGYLSMLSARLKLEPELVSHIHGSVSQAVYA</sequence>
<protein>
    <recommendedName>
        <fullName evidence="5">Protein YebE</fullName>
    </recommendedName>
</protein>
<keyword evidence="2" id="KW-1133">Transmembrane helix</keyword>
<evidence type="ECO:0008006" key="5">
    <source>
        <dbReference type="Google" id="ProtNLM"/>
    </source>
</evidence>
<proteinExistence type="predicted"/>
<dbReference type="OrthoDB" id="5459344at2"/>
<gene>
    <name evidence="3" type="ORF">WH96_13840</name>
</gene>